<dbReference type="InterPro" id="IPR007820">
    <property type="entry name" value="AbrB_fam"/>
</dbReference>
<dbReference type="GO" id="GO:0010468">
    <property type="term" value="P:regulation of gene expression"/>
    <property type="evidence" value="ECO:0007669"/>
    <property type="project" value="InterPro"/>
</dbReference>
<dbReference type="Proteomes" id="UP000249364">
    <property type="component" value="Unassembled WGS sequence"/>
</dbReference>
<feature type="transmembrane region" description="Helical" evidence="1">
    <location>
        <begin position="344"/>
        <end position="365"/>
    </location>
</feature>
<keyword evidence="1" id="KW-0472">Membrane</keyword>
<organism evidence="2 3">
    <name type="scientific">Roseinatronobacter thiooxidans</name>
    <dbReference type="NCBI Taxonomy" id="121821"/>
    <lineage>
        <taxon>Bacteria</taxon>
        <taxon>Pseudomonadati</taxon>
        <taxon>Pseudomonadota</taxon>
        <taxon>Alphaproteobacteria</taxon>
        <taxon>Rhodobacterales</taxon>
        <taxon>Paracoccaceae</taxon>
        <taxon>Roseinatronobacter</taxon>
    </lineage>
</organism>
<dbReference type="PANTHER" id="PTHR38457:SF1">
    <property type="entry name" value="REGULATOR ABRB-RELATED"/>
    <property type="match status" value="1"/>
</dbReference>
<evidence type="ECO:0000256" key="1">
    <source>
        <dbReference type="SAM" id="Phobius"/>
    </source>
</evidence>
<reference evidence="2 3" key="1">
    <citation type="submission" date="2018-06" db="EMBL/GenBank/DDBJ databases">
        <title>Genomic Encyclopedia of Archaeal and Bacterial Type Strains, Phase II (KMG-II): from individual species to whole genera.</title>
        <authorList>
            <person name="Goeker M."/>
        </authorList>
    </citation>
    <scope>NUCLEOTIDE SEQUENCE [LARGE SCALE GENOMIC DNA]</scope>
    <source>
        <strain evidence="2 3">DSM 13087</strain>
    </source>
</reference>
<dbReference type="PIRSF" id="PIRSF038991">
    <property type="entry name" value="Protein_AbrB"/>
    <property type="match status" value="1"/>
</dbReference>
<protein>
    <recommendedName>
        <fullName evidence="4">AbrB family transcriptional regulator</fullName>
    </recommendedName>
</protein>
<proteinExistence type="predicted"/>
<feature type="transmembrane region" description="Helical" evidence="1">
    <location>
        <begin position="206"/>
        <end position="226"/>
    </location>
</feature>
<evidence type="ECO:0000313" key="3">
    <source>
        <dbReference type="Proteomes" id="UP000249364"/>
    </source>
</evidence>
<keyword evidence="1" id="KW-1133">Transmembrane helix</keyword>
<feature type="transmembrane region" description="Helical" evidence="1">
    <location>
        <begin position="179"/>
        <end position="200"/>
    </location>
</feature>
<name>A0A2W7PVH9_9RHOB</name>
<accession>A0A2W7PVH9</accession>
<dbReference type="GO" id="GO:0016020">
    <property type="term" value="C:membrane"/>
    <property type="evidence" value="ECO:0007669"/>
    <property type="project" value="InterPro"/>
</dbReference>
<gene>
    <name evidence="2" type="ORF">LY56_02836</name>
</gene>
<evidence type="ECO:0000313" key="2">
    <source>
        <dbReference type="EMBL" id="PZX39456.1"/>
    </source>
</evidence>
<dbReference type="Pfam" id="PF05145">
    <property type="entry name" value="AbrB"/>
    <property type="match status" value="1"/>
</dbReference>
<dbReference type="STRING" id="121821.GCA_001870675_00408"/>
<feature type="transmembrane region" description="Helical" evidence="1">
    <location>
        <begin position="315"/>
        <end position="337"/>
    </location>
</feature>
<keyword evidence="3" id="KW-1185">Reference proteome</keyword>
<evidence type="ECO:0008006" key="4">
    <source>
        <dbReference type="Google" id="ProtNLM"/>
    </source>
</evidence>
<feature type="transmembrane region" description="Helical" evidence="1">
    <location>
        <begin position="258"/>
        <end position="276"/>
    </location>
</feature>
<feature type="transmembrane region" description="Helical" evidence="1">
    <location>
        <begin position="112"/>
        <end position="134"/>
    </location>
</feature>
<dbReference type="RefSeq" id="WP_143079887.1">
    <property type="nucleotide sequence ID" value="NZ_QKZQ01000014.1"/>
</dbReference>
<keyword evidence="1" id="KW-0812">Transmembrane</keyword>
<dbReference type="AlphaFoldDB" id="A0A2W7PVH9"/>
<dbReference type="InterPro" id="IPR017516">
    <property type="entry name" value="AbrB_dup"/>
</dbReference>
<dbReference type="PANTHER" id="PTHR38457">
    <property type="entry name" value="REGULATOR ABRB-RELATED"/>
    <property type="match status" value="1"/>
</dbReference>
<dbReference type="OrthoDB" id="7157734at2"/>
<dbReference type="NCBIfam" id="TIGR03082">
    <property type="entry name" value="Gneg_AbrB_dup"/>
    <property type="match status" value="2"/>
</dbReference>
<sequence>MKAVDLAHIGAMLHRSDPLWHGFLAGMMMRIDTEWKEALPTLLIGCAGAALFWLIGFPAAVLTGPAAAVSLATILGIRTAIPASLRDGVFLTIGIAIGSTVTPEVVETALAWPVSLFMLMVTLVLTVLVAQKLLMRGFGYDRMTAALCATPGHLSYVLSMSTAVAADVRSVALVQTVRVLLLTLLVPVLISLWGVTGTAQLADTGAMSPVALALTFLVAVGVGLLLKRLSVPAPLLIAAMAVSALGQGANYTPGTVPAWLTVIAFIGMGSLIGTRFRGFDRKHLASALAAGIVITLVACAFAAMGAVLASRVIGLPPAAVLLAFAPGGVEIMAALAVETGLEPAFVAAHHVFRLMVLGIFIPVLISRNKTA</sequence>
<feature type="transmembrane region" description="Helical" evidence="1">
    <location>
        <begin position="38"/>
        <end position="56"/>
    </location>
</feature>
<dbReference type="EMBL" id="QKZQ01000014">
    <property type="protein sequence ID" value="PZX39456.1"/>
    <property type="molecule type" value="Genomic_DNA"/>
</dbReference>
<comment type="caution">
    <text evidence="2">The sequence shown here is derived from an EMBL/GenBank/DDBJ whole genome shotgun (WGS) entry which is preliminary data.</text>
</comment>
<feature type="transmembrane region" description="Helical" evidence="1">
    <location>
        <begin position="288"/>
        <end position="309"/>
    </location>
</feature>